<feature type="transmembrane region" description="Helical" evidence="12">
    <location>
        <begin position="225"/>
        <end position="245"/>
    </location>
</feature>
<organism evidence="15 16">
    <name type="scientific">Bombilactobacillus folatiphilus</name>
    <dbReference type="NCBI Taxonomy" id="2923362"/>
    <lineage>
        <taxon>Bacteria</taxon>
        <taxon>Bacillati</taxon>
        <taxon>Bacillota</taxon>
        <taxon>Bacilli</taxon>
        <taxon>Lactobacillales</taxon>
        <taxon>Lactobacillaceae</taxon>
        <taxon>Bombilactobacillus</taxon>
    </lineage>
</organism>
<feature type="transmembrane region" description="Helical" evidence="12">
    <location>
        <begin position="293"/>
        <end position="311"/>
    </location>
</feature>
<evidence type="ECO:0000256" key="6">
    <source>
        <dbReference type="ARBA" id="ARBA00022683"/>
    </source>
</evidence>
<feature type="transmembrane region" description="Helical" evidence="12">
    <location>
        <begin position="129"/>
        <end position="151"/>
    </location>
</feature>
<evidence type="ECO:0000256" key="9">
    <source>
        <dbReference type="ARBA" id="ARBA00022989"/>
    </source>
</evidence>
<dbReference type="Proteomes" id="UP000831495">
    <property type="component" value="Chromosome"/>
</dbReference>
<dbReference type="InterPro" id="IPR050558">
    <property type="entry name" value="PTS_Sugar-Specific_Components"/>
</dbReference>
<keyword evidence="7 12" id="KW-0812">Transmembrane</keyword>
<feature type="domain" description="PTS EIIB type-1" evidence="13">
    <location>
        <begin position="9"/>
        <end position="91"/>
    </location>
</feature>
<dbReference type="InterPro" id="IPR036878">
    <property type="entry name" value="Glu_permease_IIB"/>
</dbReference>
<feature type="transmembrane region" description="Helical" evidence="12">
    <location>
        <begin position="447"/>
        <end position="468"/>
    </location>
</feature>
<dbReference type="Pfam" id="PF00367">
    <property type="entry name" value="PTS_EIIB"/>
    <property type="match status" value="1"/>
</dbReference>
<name>A0ABY4PBI2_9LACO</name>
<evidence type="ECO:0000256" key="8">
    <source>
        <dbReference type="ARBA" id="ARBA00022777"/>
    </source>
</evidence>
<evidence type="ECO:0000256" key="4">
    <source>
        <dbReference type="ARBA" id="ARBA00022597"/>
    </source>
</evidence>
<dbReference type="InterPro" id="IPR003352">
    <property type="entry name" value="PTS_EIIC"/>
</dbReference>
<dbReference type="PANTHER" id="PTHR30175">
    <property type="entry name" value="PHOSPHOTRANSFERASE SYSTEM TRANSPORT PROTEIN"/>
    <property type="match status" value="1"/>
</dbReference>
<evidence type="ECO:0000256" key="2">
    <source>
        <dbReference type="ARBA" id="ARBA00022448"/>
    </source>
</evidence>
<evidence type="ECO:0000256" key="7">
    <source>
        <dbReference type="ARBA" id="ARBA00022692"/>
    </source>
</evidence>
<keyword evidence="16" id="KW-1185">Reference proteome</keyword>
<feature type="transmembrane region" description="Helical" evidence="12">
    <location>
        <begin position="343"/>
        <end position="364"/>
    </location>
</feature>
<feature type="active site" description="Phosphocysteine intermediate; for EIIB activity" evidence="11">
    <location>
        <position position="31"/>
    </location>
</feature>
<sequence length="485" mass="52800">MPKKQQEYQAIAQQILQEVGGSNNIESVTHCMTRLRFILKDNSLPDDQKISEISGVIGVRRAAGQYQVIIGQTVTQVYEQLCQLADLQQTQVIDENLDLDLATKTRPHLTFKSIGSAIMNKLAGSLTPLIPVLVAASMFKMFAAVLGPSMLNWLSATSDTYQLFVFVGDAGFYFFPILIGYTAAKQFHAQPLVAMFLGAIMVHPTLLKLVTDKKNFAIFGLHMPLVNYSATIIPIILSVWIMSYIERFLKKWIPASLSTIFVPTLTILIMLPITLCIVGPAGGFLGKYICDTIIGFGKLGGIWSILAIALIGALWELLVMTGMHLVLISAMMMVIAQNGFDNFTILGSIAASLSVAGMCLGAALRLRDKKQKALAWSYLIASFVGGVTEPALYGIAVRYKRSFWGMMIGGFCGALYAALCHVKGYVLVPVANFMSLTAYVHNDPTNLINGIISGVIAFLVAALATYLIGFDKSPKVIHELKPVEG</sequence>
<evidence type="ECO:0000256" key="3">
    <source>
        <dbReference type="ARBA" id="ARBA00022475"/>
    </source>
</evidence>
<keyword evidence="6" id="KW-0598">Phosphotransferase system</keyword>
<feature type="transmembrane region" description="Helical" evidence="12">
    <location>
        <begin position="318"/>
        <end position="337"/>
    </location>
</feature>
<dbReference type="SUPFAM" id="SSF55604">
    <property type="entry name" value="Glucose permease domain IIB"/>
    <property type="match status" value="1"/>
</dbReference>
<protein>
    <submittedName>
        <fullName evidence="15">PTS transporter subunit EIIC</fullName>
    </submittedName>
</protein>
<dbReference type="PROSITE" id="PS51103">
    <property type="entry name" value="PTS_EIIC_TYPE_1"/>
    <property type="match status" value="1"/>
</dbReference>
<evidence type="ECO:0000256" key="1">
    <source>
        <dbReference type="ARBA" id="ARBA00004651"/>
    </source>
</evidence>
<dbReference type="InterPro" id="IPR018113">
    <property type="entry name" value="PTrfase_EIIB_Cys"/>
</dbReference>
<dbReference type="InterPro" id="IPR001996">
    <property type="entry name" value="PTS_IIB_1"/>
</dbReference>
<evidence type="ECO:0000313" key="16">
    <source>
        <dbReference type="Proteomes" id="UP000831495"/>
    </source>
</evidence>
<keyword evidence="3" id="KW-1003">Cell membrane</keyword>
<keyword evidence="8" id="KW-0418">Kinase</keyword>
<evidence type="ECO:0000313" key="15">
    <source>
        <dbReference type="EMBL" id="UQS82891.1"/>
    </source>
</evidence>
<accession>A0ABY4PBI2</accession>
<feature type="transmembrane region" description="Helical" evidence="12">
    <location>
        <begin position="191"/>
        <end position="210"/>
    </location>
</feature>
<feature type="transmembrane region" description="Helical" evidence="12">
    <location>
        <begin position="376"/>
        <end position="396"/>
    </location>
</feature>
<reference evidence="15" key="1">
    <citation type="journal article" date="2022" name="Int. J. Syst. Evol. Microbiol.">
        <title>Apilactobacillus apisilvae sp. nov., Nicolia spurrieriana gen. nov. sp. nov., Bombilactobacillus folatiphilus sp. nov. and Bombilactobacillus thymidiniphilus sp. nov., four new lactic acid bacterial isolates from stingless bees Tetragonula carbonaria and Austroplebeia australis.</title>
        <authorList>
            <person name="Oliphant S.A."/>
            <person name="Watson-Haigh N.S."/>
            <person name="Sumby K.M."/>
            <person name="Gardner J."/>
            <person name="Groom S."/>
            <person name="Jiranek V."/>
        </authorList>
    </citation>
    <scope>NUCLEOTIDE SEQUENCE</scope>
    <source>
        <strain evidence="15">SG4_D2</strain>
    </source>
</reference>
<keyword evidence="2" id="KW-0813">Transport</keyword>
<keyword evidence="4" id="KW-0762">Sugar transport</keyword>
<evidence type="ECO:0000256" key="5">
    <source>
        <dbReference type="ARBA" id="ARBA00022679"/>
    </source>
</evidence>
<evidence type="ECO:0000256" key="11">
    <source>
        <dbReference type="PROSITE-ProRule" id="PRU00421"/>
    </source>
</evidence>
<feature type="transmembrane region" description="Helical" evidence="12">
    <location>
        <begin position="402"/>
        <end position="419"/>
    </location>
</feature>
<dbReference type="PROSITE" id="PS01035">
    <property type="entry name" value="PTS_EIIB_TYPE_1_CYS"/>
    <property type="match status" value="1"/>
</dbReference>
<dbReference type="EMBL" id="CP093366">
    <property type="protein sequence ID" value="UQS82891.1"/>
    <property type="molecule type" value="Genomic_DNA"/>
</dbReference>
<dbReference type="InterPro" id="IPR013013">
    <property type="entry name" value="PTS_EIIC_1"/>
</dbReference>
<dbReference type="Pfam" id="PF02378">
    <property type="entry name" value="PTS_EIIC"/>
    <property type="match status" value="1"/>
</dbReference>
<keyword evidence="5" id="KW-0808">Transferase</keyword>
<dbReference type="PANTHER" id="PTHR30175:SF1">
    <property type="entry name" value="PTS SYSTEM ARBUTIN-, CELLOBIOSE-, AND SALICIN-SPECIFIC EIIBC COMPONENT-RELATED"/>
    <property type="match status" value="1"/>
</dbReference>
<dbReference type="CDD" id="cd00212">
    <property type="entry name" value="PTS_IIB_glc"/>
    <property type="match status" value="1"/>
</dbReference>
<evidence type="ECO:0000259" key="13">
    <source>
        <dbReference type="PROSITE" id="PS51098"/>
    </source>
</evidence>
<dbReference type="RefSeq" id="WP_249515155.1">
    <property type="nucleotide sequence ID" value="NZ_CP093366.1"/>
</dbReference>
<gene>
    <name evidence="15" type="ORF">MOO45_04015</name>
</gene>
<dbReference type="PROSITE" id="PS51098">
    <property type="entry name" value="PTS_EIIB_TYPE_1"/>
    <property type="match status" value="1"/>
</dbReference>
<dbReference type="Gene3D" id="3.30.1360.60">
    <property type="entry name" value="Glucose permease domain IIB"/>
    <property type="match status" value="1"/>
</dbReference>
<feature type="transmembrane region" description="Helical" evidence="12">
    <location>
        <begin position="163"/>
        <end position="184"/>
    </location>
</feature>
<keyword evidence="9 12" id="KW-1133">Transmembrane helix</keyword>
<evidence type="ECO:0000256" key="10">
    <source>
        <dbReference type="ARBA" id="ARBA00023136"/>
    </source>
</evidence>
<feature type="transmembrane region" description="Helical" evidence="12">
    <location>
        <begin position="257"/>
        <end position="281"/>
    </location>
</feature>
<proteinExistence type="predicted"/>
<evidence type="ECO:0000256" key="12">
    <source>
        <dbReference type="SAM" id="Phobius"/>
    </source>
</evidence>
<keyword evidence="10 12" id="KW-0472">Membrane</keyword>
<evidence type="ECO:0000259" key="14">
    <source>
        <dbReference type="PROSITE" id="PS51103"/>
    </source>
</evidence>
<feature type="domain" description="PTS EIIC type-1" evidence="14">
    <location>
        <begin position="120"/>
        <end position="484"/>
    </location>
</feature>
<comment type="subcellular location">
    <subcellularLocation>
        <location evidence="1">Cell membrane</location>
        <topology evidence="1">Multi-pass membrane protein</topology>
    </subcellularLocation>
</comment>